<proteinExistence type="predicted"/>
<evidence type="ECO:0008006" key="3">
    <source>
        <dbReference type="Google" id="ProtNLM"/>
    </source>
</evidence>
<evidence type="ECO:0000313" key="2">
    <source>
        <dbReference type="Proteomes" id="UP000606490"/>
    </source>
</evidence>
<dbReference type="Proteomes" id="UP000606490">
    <property type="component" value="Unassembled WGS sequence"/>
</dbReference>
<accession>A0ABS1V264</accession>
<gene>
    <name evidence="1" type="ORF">JMJ55_10700</name>
</gene>
<evidence type="ECO:0000313" key="1">
    <source>
        <dbReference type="EMBL" id="MBL6455793.1"/>
    </source>
</evidence>
<dbReference type="Gene3D" id="1.10.3210.10">
    <property type="entry name" value="Hypothetical protein af1432"/>
    <property type="match status" value="1"/>
</dbReference>
<dbReference type="SUPFAM" id="SSF109604">
    <property type="entry name" value="HD-domain/PDEase-like"/>
    <property type="match status" value="1"/>
</dbReference>
<comment type="caution">
    <text evidence="1">The sequence shown here is derived from an EMBL/GenBank/DDBJ whole genome shotgun (WGS) entry which is preliminary data.</text>
</comment>
<keyword evidence="2" id="KW-1185">Reference proteome</keyword>
<reference evidence="1 2" key="1">
    <citation type="submission" date="2021-01" db="EMBL/GenBank/DDBJ databases">
        <title>Belnapia mucosa sp. nov. and Belnapia arida sp. nov., isolated from the Tabernas Desert (Almeria, Spain).</title>
        <authorList>
            <person name="Molina-Menor E."/>
            <person name="Vidal-Verdu A."/>
            <person name="Calonge A."/>
            <person name="Satari L."/>
            <person name="Pereto Magraner J."/>
            <person name="Porcar Miralles M."/>
        </authorList>
    </citation>
    <scope>NUCLEOTIDE SEQUENCE [LARGE SCALE GENOMIC DNA]</scope>
    <source>
        <strain evidence="1 2">T6</strain>
    </source>
</reference>
<protein>
    <recommendedName>
        <fullName evidence="3">HD domain-containing protein</fullName>
    </recommendedName>
</protein>
<name>A0ABS1V264_9PROT</name>
<sequence length="303" mass="31698">MRSEQEGGLAPPALMPLLRGLEDLKRIRSAHLAGSIAERLFANAWSALVAGAYPAEVARHTIRQALAATVLGDLDADVLRTAGVPDEPARAIVQSTVEAASAPLAPDLRAWLLDTATPLPAADPPRFVARLAAQPRAGATAPGRGRLILDPPESHAEHCALVATFGVLLAPSWGAQPETVFLAALAHHFHNALLPDSGFAGEMALGDWLAPAMARATALALDELPPGLRAATESACRILPDATTPEGRAFHAADTLDRVLQVESQLRAAGTSMGFVLREMELVHAGPVKPFQDAVLARMGLAA</sequence>
<dbReference type="RefSeq" id="WP_202825515.1">
    <property type="nucleotide sequence ID" value="NZ_JAEUXJ010000003.1"/>
</dbReference>
<dbReference type="EMBL" id="JAEUXJ010000003">
    <property type="protein sequence ID" value="MBL6455793.1"/>
    <property type="molecule type" value="Genomic_DNA"/>
</dbReference>
<organism evidence="1 2">
    <name type="scientific">Belnapia mucosa</name>
    <dbReference type="NCBI Taxonomy" id="2804532"/>
    <lineage>
        <taxon>Bacteria</taxon>
        <taxon>Pseudomonadati</taxon>
        <taxon>Pseudomonadota</taxon>
        <taxon>Alphaproteobacteria</taxon>
        <taxon>Acetobacterales</taxon>
        <taxon>Roseomonadaceae</taxon>
        <taxon>Belnapia</taxon>
    </lineage>
</organism>